<dbReference type="Proteomes" id="UP000019028">
    <property type="component" value="Chromosome"/>
</dbReference>
<evidence type="ECO:0000256" key="4">
    <source>
        <dbReference type="ARBA" id="ARBA00023163"/>
    </source>
</evidence>
<dbReference type="PATRIC" id="fig|1239307.3.peg.2501"/>
<dbReference type="PROSITE" id="PS50931">
    <property type="entry name" value="HTH_LYSR"/>
    <property type="match status" value="1"/>
</dbReference>
<gene>
    <name evidence="6" type="ORF">Sant_2258</name>
</gene>
<dbReference type="GO" id="GO:0003700">
    <property type="term" value="F:DNA-binding transcription factor activity"/>
    <property type="evidence" value="ECO:0007669"/>
    <property type="project" value="InterPro"/>
</dbReference>
<dbReference type="InterPro" id="IPR005119">
    <property type="entry name" value="LysR_subst-bd"/>
</dbReference>
<keyword evidence="7" id="KW-1185">Reference proteome</keyword>
<dbReference type="InterPro" id="IPR036388">
    <property type="entry name" value="WH-like_DNA-bd_sf"/>
</dbReference>
<name>W0HYR9_9GAMM</name>
<evidence type="ECO:0000259" key="5">
    <source>
        <dbReference type="PROSITE" id="PS50931"/>
    </source>
</evidence>
<dbReference type="RefSeq" id="WP_025422437.1">
    <property type="nucleotide sequence ID" value="NZ_CP006569.1"/>
</dbReference>
<keyword evidence="2" id="KW-0805">Transcription regulation</keyword>
<dbReference type="InterPro" id="IPR058163">
    <property type="entry name" value="LysR-type_TF_proteobact-type"/>
</dbReference>
<evidence type="ECO:0000256" key="1">
    <source>
        <dbReference type="ARBA" id="ARBA00009437"/>
    </source>
</evidence>
<dbReference type="InterPro" id="IPR000847">
    <property type="entry name" value="LysR_HTH_N"/>
</dbReference>
<evidence type="ECO:0000256" key="3">
    <source>
        <dbReference type="ARBA" id="ARBA00023125"/>
    </source>
</evidence>
<dbReference type="Pfam" id="PF03466">
    <property type="entry name" value="LysR_substrate"/>
    <property type="match status" value="1"/>
</dbReference>
<dbReference type="Gene3D" id="1.10.10.10">
    <property type="entry name" value="Winged helix-like DNA-binding domain superfamily/Winged helix DNA-binding domain"/>
    <property type="match status" value="1"/>
</dbReference>
<dbReference type="AlphaFoldDB" id="W0HYR9"/>
<dbReference type="PANTHER" id="PTHR30537:SF5">
    <property type="entry name" value="HTH-TYPE TRANSCRIPTIONAL ACTIVATOR TTDR-RELATED"/>
    <property type="match status" value="1"/>
</dbReference>
<feature type="domain" description="HTH lysR-type" evidence="5">
    <location>
        <begin position="1"/>
        <end position="58"/>
    </location>
</feature>
<organism evidence="6 7">
    <name type="scientific">Sodalis praecaptivus</name>
    <dbReference type="NCBI Taxonomy" id="1239307"/>
    <lineage>
        <taxon>Bacteria</taxon>
        <taxon>Pseudomonadati</taxon>
        <taxon>Pseudomonadota</taxon>
        <taxon>Gammaproteobacteria</taxon>
        <taxon>Enterobacterales</taxon>
        <taxon>Bruguierivoracaceae</taxon>
        <taxon>Sodalis</taxon>
    </lineage>
</organism>
<dbReference type="GO" id="GO:0006351">
    <property type="term" value="P:DNA-templated transcription"/>
    <property type="evidence" value="ECO:0007669"/>
    <property type="project" value="TreeGrafter"/>
</dbReference>
<dbReference type="GO" id="GO:0043565">
    <property type="term" value="F:sequence-specific DNA binding"/>
    <property type="evidence" value="ECO:0007669"/>
    <property type="project" value="TreeGrafter"/>
</dbReference>
<reference evidence="6 7" key="1">
    <citation type="journal article" date="2014" name="Genome Biol. Evol.">
        <title>Genome degeneration and adaptation in a nascent stage of symbiosis.</title>
        <authorList>
            <person name="Oakeson K.F."/>
            <person name="Gil R."/>
            <person name="Clayton A.L."/>
            <person name="Dunn D.M."/>
            <person name="von Niederhausern A.C."/>
            <person name="Hamil C."/>
            <person name="Aoyagi A."/>
            <person name="Duval B."/>
            <person name="Baca A."/>
            <person name="Silva F.J."/>
            <person name="Vallier A."/>
            <person name="Jackson D.G."/>
            <person name="Latorre A."/>
            <person name="Weiss R.B."/>
            <person name="Heddi A."/>
            <person name="Moya A."/>
            <person name="Dale C."/>
        </authorList>
    </citation>
    <scope>NUCLEOTIDE SEQUENCE [LARGE SCALE GENOMIC DNA]</scope>
    <source>
        <strain evidence="6 7">HS1</strain>
    </source>
</reference>
<dbReference type="OrthoDB" id="9110639at2"/>
<dbReference type="KEGG" id="sod:Sant_2258"/>
<dbReference type="EMBL" id="CP006569">
    <property type="protein sequence ID" value="AHF77303.1"/>
    <property type="molecule type" value="Genomic_DNA"/>
</dbReference>
<keyword evidence="4" id="KW-0804">Transcription</keyword>
<dbReference type="Gene3D" id="3.40.190.290">
    <property type="match status" value="1"/>
</dbReference>
<dbReference type="PANTHER" id="PTHR30537">
    <property type="entry name" value="HTH-TYPE TRANSCRIPTIONAL REGULATOR"/>
    <property type="match status" value="1"/>
</dbReference>
<comment type="similarity">
    <text evidence="1">Belongs to the LysR transcriptional regulatory family.</text>
</comment>
<accession>W0HYR9</accession>
<sequence length="303" mass="33296">MEITSLQAFIAVVKAGSFAAAAKKRGLTRSAIGKSVAKLEAHLGVRLFHRTTRSLTLTTDGQLFYERCAQAIQELAEAEALIKQEKPYPKGTLKITLPVTYGRVHILPVVSDFVRRWPEVDVEINFSDAVSDLIEEGFDLAIRLGKPPADTSQLIIRTLARYSSQMVAAPDFLAAKGMPPSVEALDGYDRLMYGTRRAPLPWQLRMPDGDLHTVAGREKVYFDNAEAVRDAALAGMGIALLPEFITRAAVADGRLVPLFSECRTRDVTAYLIYPSKKHLAARIRCFIDVLVAERGDAAVRSPA</sequence>
<dbReference type="HOGENOM" id="CLU_039613_16_3_6"/>
<dbReference type="Pfam" id="PF00126">
    <property type="entry name" value="HTH_1"/>
    <property type="match status" value="1"/>
</dbReference>
<dbReference type="InterPro" id="IPR036390">
    <property type="entry name" value="WH_DNA-bd_sf"/>
</dbReference>
<evidence type="ECO:0000313" key="6">
    <source>
        <dbReference type="EMBL" id="AHF77303.1"/>
    </source>
</evidence>
<proteinExistence type="inferred from homology"/>
<dbReference type="SUPFAM" id="SSF46785">
    <property type="entry name" value="Winged helix' DNA-binding domain"/>
    <property type="match status" value="1"/>
</dbReference>
<keyword evidence="3" id="KW-0238">DNA-binding</keyword>
<dbReference type="SUPFAM" id="SSF53850">
    <property type="entry name" value="Periplasmic binding protein-like II"/>
    <property type="match status" value="1"/>
</dbReference>
<evidence type="ECO:0000256" key="2">
    <source>
        <dbReference type="ARBA" id="ARBA00023015"/>
    </source>
</evidence>
<dbReference type="FunFam" id="1.10.10.10:FF:000001">
    <property type="entry name" value="LysR family transcriptional regulator"/>
    <property type="match status" value="1"/>
</dbReference>
<evidence type="ECO:0000313" key="7">
    <source>
        <dbReference type="Proteomes" id="UP000019028"/>
    </source>
</evidence>
<protein>
    <submittedName>
        <fullName evidence="6">Putative LysR family transcriptional regulator</fullName>
    </submittedName>
</protein>
<dbReference type="CDD" id="cd08422">
    <property type="entry name" value="PBP2_CrgA_like"/>
    <property type="match status" value="1"/>
</dbReference>